<feature type="transmembrane region" description="Helical" evidence="2">
    <location>
        <begin position="28"/>
        <end position="47"/>
    </location>
</feature>
<evidence type="ECO:0000313" key="4">
    <source>
        <dbReference type="Proteomes" id="UP000032515"/>
    </source>
</evidence>
<keyword evidence="2" id="KW-0812">Transmembrane</keyword>
<dbReference type="EMBL" id="JXXE01000299">
    <property type="protein sequence ID" value="KIZ41479.1"/>
    <property type="molecule type" value="Genomic_DNA"/>
</dbReference>
<keyword evidence="2" id="KW-0472">Membrane</keyword>
<reference evidence="3 4" key="1">
    <citation type="submission" date="2014-11" db="EMBL/GenBank/DDBJ databases">
        <title>Genomics and ecophysiology of heterotrophic nitrogen fixing bacteria isolated from estuarine surface water.</title>
        <authorList>
            <person name="Bentzon-Tilia M."/>
            <person name="Severin I."/>
            <person name="Hansen L.H."/>
            <person name="Riemann L."/>
        </authorList>
    </citation>
    <scope>NUCLEOTIDE SEQUENCE [LARGE SCALE GENOMIC DNA]</scope>
    <source>
        <strain evidence="3 4">BAL398</strain>
    </source>
</reference>
<dbReference type="OrthoDB" id="8135237at2"/>
<comment type="caution">
    <text evidence="3">The sequence shown here is derived from an EMBL/GenBank/DDBJ whole genome shotgun (WGS) entry which is preliminary data.</text>
</comment>
<dbReference type="AlphaFoldDB" id="A0A0D7EKW5"/>
<keyword evidence="1" id="KW-0175">Coiled coil</keyword>
<gene>
    <name evidence="3" type="ORF">OO17_14975</name>
</gene>
<name>A0A0D7EKW5_RHOPL</name>
<evidence type="ECO:0000256" key="1">
    <source>
        <dbReference type="SAM" id="Coils"/>
    </source>
</evidence>
<dbReference type="InterPro" id="IPR025519">
    <property type="entry name" value="DUF4407"/>
</dbReference>
<feature type="transmembrane region" description="Helical" evidence="2">
    <location>
        <begin position="111"/>
        <end position="134"/>
    </location>
</feature>
<sequence length="694" mass="76479">MLQRALGLIAGVDRKTLASCPATDKMWATHLGFSLCLSFVVVLGVSFHATGYMIVGVGTRLLVSVVIALTVLMFDRALCQSDWFYQGTLWNNATKQTGAEARQSAWRFVRIAVRLSMSFGLAWVIAMFLELAIFSGTINEKIEADRVAANAPIYQKIQQYQSQLDAESDRRQANIAALEQLHRDAVTSDAAAEPSTLTRSDEIEQQIKALGAREAAIRDDIRDIDGTIQRYVGDMHAEEFGLKVRPGNSGRPGAGMRYEYAKKQKESFEAQRAAREAEIAQLHAKRDELRGAQAQIAAQALASRDRERDVIQRKRDALQAQIDAARADLRQFDATKAASVAEFRSKALSESYYQEKKDRVDPLTRMAAYQELKNDPKDGATMALFSWMTRFFIIFLEIVPVVAKIFFSPPSVYAAKIQAQVERARQRIEANEDVEDQRVEPVIEPAAARPAPSIATIHTPAIAMEAFDMPRRRGFDRWWAEFADQNPAPVARPESRPEPLRDDPVLAARQSEPLRWAQAEATPSFAVTAAPVGSFRPESSLGPATSLEPAAIPADLGYDPIILPHRSDAAQSSVAALPAEQPDPTVDAQLDADDAARTVQPPLLAIVESLEMAEPPAPPAADQPEQISSAQVVKFSADVENLMSEAMERSKAAKAGKRRKHGAFHTTEHAEHLDGDGGQLPLNYSLQYEIFPRA</sequence>
<dbReference type="Proteomes" id="UP000032515">
    <property type="component" value="Unassembled WGS sequence"/>
</dbReference>
<feature type="transmembrane region" description="Helical" evidence="2">
    <location>
        <begin position="54"/>
        <end position="74"/>
    </location>
</feature>
<dbReference type="Pfam" id="PF14362">
    <property type="entry name" value="DUF4407"/>
    <property type="match status" value="1"/>
</dbReference>
<feature type="coiled-coil region" evidence="1">
    <location>
        <begin position="265"/>
        <end position="335"/>
    </location>
</feature>
<protein>
    <recommendedName>
        <fullName evidence="5">DUF4407 domain-containing protein</fullName>
    </recommendedName>
</protein>
<keyword evidence="2" id="KW-1133">Transmembrane helix</keyword>
<accession>A0A0D7EKW5</accession>
<dbReference type="RefSeq" id="WP_044412437.1">
    <property type="nucleotide sequence ID" value="NZ_JXXE01000299.1"/>
</dbReference>
<organism evidence="3 4">
    <name type="scientific">Rhodopseudomonas palustris</name>
    <dbReference type="NCBI Taxonomy" id="1076"/>
    <lineage>
        <taxon>Bacteria</taxon>
        <taxon>Pseudomonadati</taxon>
        <taxon>Pseudomonadota</taxon>
        <taxon>Alphaproteobacteria</taxon>
        <taxon>Hyphomicrobiales</taxon>
        <taxon>Nitrobacteraceae</taxon>
        <taxon>Rhodopseudomonas</taxon>
    </lineage>
</organism>
<evidence type="ECO:0008006" key="5">
    <source>
        <dbReference type="Google" id="ProtNLM"/>
    </source>
</evidence>
<evidence type="ECO:0000256" key="2">
    <source>
        <dbReference type="SAM" id="Phobius"/>
    </source>
</evidence>
<proteinExistence type="predicted"/>
<evidence type="ECO:0000313" key="3">
    <source>
        <dbReference type="EMBL" id="KIZ41479.1"/>
    </source>
</evidence>
<dbReference type="PATRIC" id="fig|1076.23.peg.3184"/>